<proteinExistence type="predicted"/>
<name>A0A067PK11_9AGAM</name>
<evidence type="ECO:0000313" key="2">
    <source>
        <dbReference type="EMBL" id="KDQ55243.1"/>
    </source>
</evidence>
<evidence type="ECO:0000256" key="1">
    <source>
        <dbReference type="SAM" id="MobiDB-lite"/>
    </source>
</evidence>
<dbReference type="AlphaFoldDB" id="A0A067PK11"/>
<dbReference type="Proteomes" id="UP000027265">
    <property type="component" value="Unassembled WGS sequence"/>
</dbReference>
<feature type="region of interest" description="Disordered" evidence="1">
    <location>
        <begin position="1"/>
        <end position="35"/>
    </location>
</feature>
<accession>A0A067PK11</accession>
<dbReference type="InParanoid" id="A0A067PK11"/>
<organism evidence="2 3">
    <name type="scientific">Jaapia argillacea MUCL 33604</name>
    <dbReference type="NCBI Taxonomy" id="933084"/>
    <lineage>
        <taxon>Eukaryota</taxon>
        <taxon>Fungi</taxon>
        <taxon>Dikarya</taxon>
        <taxon>Basidiomycota</taxon>
        <taxon>Agaricomycotina</taxon>
        <taxon>Agaricomycetes</taxon>
        <taxon>Agaricomycetidae</taxon>
        <taxon>Jaapiales</taxon>
        <taxon>Jaapiaceae</taxon>
        <taxon>Jaapia</taxon>
    </lineage>
</organism>
<dbReference type="EMBL" id="KL197726">
    <property type="protein sequence ID" value="KDQ55243.1"/>
    <property type="molecule type" value="Genomic_DNA"/>
</dbReference>
<protein>
    <submittedName>
        <fullName evidence="2">Uncharacterized protein</fullName>
    </submittedName>
</protein>
<dbReference type="HOGENOM" id="CLU_1704473_0_0_1"/>
<feature type="compositionally biased region" description="Basic and acidic residues" evidence="1">
    <location>
        <begin position="1"/>
        <end position="10"/>
    </location>
</feature>
<reference evidence="3" key="1">
    <citation type="journal article" date="2014" name="Proc. Natl. Acad. Sci. U.S.A.">
        <title>Extensive sampling of basidiomycete genomes demonstrates inadequacy of the white-rot/brown-rot paradigm for wood decay fungi.</title>
        <authorList>
            <person name="Riley R."/>
            <person name="Salamov A.A."/>
            <person name="Brown D.W."/>
            <person name="Nagy L.G."/>
            <person name="Floudas D."/>
            <person name="Held B.W."/>
            <person name="Levasseur A."/>
            <person name="Lombard V."/>
            <person name="Morin E."/>
            <person name="Otillar R."/>
            <person name="Lindquist E.A."/>
            <person name="Sun H."/>
            <person name="LaButti K.M."/>
            <person name="Schmutz J."/>
            <person name="Jabbour D."/>
            <person name="Luo H."/>
            <person name="Baker S.E."/>
            <person name="Pisabarro A.G."/>
            <person name="Walton J.D."/>
            <person name="Blanchette R.A."/>
            <person name="Henrissat B."/>
            <person name="Martin F."/>
            <person name="Cullen D."/>
            <person name="Hibbett D.S."/>
            <person name="Grigoriev I.V."/>
        </authorList>
    </citation>
    <scope>NUCLEOTIDE SEQUENCE [LARGE SCALE GENOMIC DNA]</scope>
    <source>
        <strain evidence="3">MUCL 33604</strain>
    </source>
</reference>
<gene>
    <name evidence="2" type="ORF">JAAARDRAFT_196094</name>
</gene>
<evidence type="ECO:0000313" key="3">
    <source>
        <dbReference type="Proteomes" id="UP000027265"/>
    </source>
</evidence>
<feature type="region of interest" description="Disordered" evidence="1">
    <location>
        <begin position="90"/>
        <end position="154"/>
    </location>
</feature>
<keyword evidence="3" id="KW-1185">Reference proteome</keyword>
<sequence>MSRIHTRDVGKGSWVSQDKLMGPRPNHQPHHLIPTSTNRYNMLRDCTVTHQSIRDTQINSQPSIAQHHLSHKNILASLTNPILPPVTSHPLAESASVNPGYHPLPLTKHDGVDIGSGRTPSNKLRGPVDNPSKADASSGASQIIQDHPSPLTLL</sequence>